<dbReference type="AlphaFoldDB" id="A0A200QWG6"/>
<evidence type="ECO:0000313" key="2">
    <source>
        <dbReference type="Proteomes" id="UP000195402"/>
    </source>
</evidence>
<dbReference type="InParanoid" id="A0A200QWG6"/>
<comment type="caution">
    <text evidence="1">The sequence shown here is derived from an EMBL/GenBank/DDBJ whole genome shotgun (WGS) entry which is preliminary data.</text>
</comment>
<organism evidence="1 2">
    <name type="scientific">Macleaya cordata</name>
    <name type="common">Five-seeded plume-poppy</name>
    <name type="synonym">Bocconia cordata</name>
    <dbReference type="NCBI Taxonomy" id="56857"/>
    <lineage>
        <taxon>Eukaryota</taxon>
        <taxon>Viridiplantae</taxon>
        <taxon>Streptophyta</taxon>
        <taxon>Embryophyta</taxon>
        <taxon>Tracheophyta</taxon>
        <taxon>Spermatophyta</taxon>
        <taxon>Magnoliopsida</taxon>
        <taxon>Ranunculales</taxon>
        <taxon>Papaveraceae</taxon>
        <taxon>Papaveroideae</taxon>
        <taxon>Macleaya</taxon>
    </lineage>
</organism>
<proteinExistence type="predicted"/>
<name>A0A200QWG6_MACCD</name>
<evidence type="ECO:0000313" key="1">
    <source>
        <dbReference type="EMBL" id="OVA14806.1"/>
    </source>
</evidence>
<dbReference type="EMBL" id="MVGT01001009">
    <property type="protein sequence ID" value="OVA14806.1"/>
    <property type="molecule type" value="Genomic_DNA"/>
</dbReference>
<gene>
    <name evidence="1" type="ORF">BVC80_1147g5</name>
</gene>
<dbReference type="Proteomes" id="UP000195402">
    <property type="component" value="Unassembled WGS sequence"/>
</dbReference>
<accession>A0A200QWG6</accession>
<protein>
    <submittedName>
        <fullName evidence="1">Uncharacterized protein</fullName>
    </submittedName>
</protein>
<keyword evidence="2" id="KW-1185">Reference proteome</keyword>
<reference evidence="1 2" key="1">
    <citation type="journal article" date="2017" name="Mol. Plant">
        <title>The Genome of Medicinal Plant Macleaya cordata Provides New Insights into Benzylisoquinoline Alkaloids Metabolism.</title>
        <authorList>
            <person name="Liu X."/>
            <person name="Liu Y."/>
            <person name="Huang P."/>
            <person name="Ma Y."/>
            <person name="Qing Z."/>
            <person name="Tang Q."/>
            <person name="Cao H."/>
            <person name="Cheng P."/>
            <person name="Zheng Y."/>
            <person name="Yuan Z."/>
            <person name="Zhou Y."/>
            <person name="Liu J."/>
            <person name="Tang Z."/>
            <person name="Zhuo Y."/>
            <person name="Zhang Y."/>
            <person name="Yu L."/>
            <person name="Huang J."/>
            <person name="Yang P."/>
            <person name="Peng Q."/>
            <person name="Zhang J."/>
            <person name="Jiang W."/>
            <person name="Zhang Z."/>
            <person name="Lin K."/>
            <person name="Ro D.K."/>
            <person name="Chen X."/>
            <person name="Xiong X."/>
            <person name="Shang Y."/>
            <person name="Huang S."/>
            <person name="Zeng J."/>
        </authorList>
    </citation>
    <scope>NUCLEOTIDE SEQUENCE [LARGE SCALE GENOMIC DNA]</scope>
    <source>
        <strain evidence="2">cv. BLH2017</strain>
        <tissue evidence="1">Root</tissue>
    </source>
</reference>
<sequence length="74" mass="8563">MLEIEKLKKRKVIRACNLERKRRIHLQIDSSQFNAPEILRLLSKVTPPDILHKNKGDSAKTFATQGTRRALDLL</sequence>